<dbReference type="InterPro" id="IPR005913">
    <property type="entry name" value="dTDP_dehydrorham_reduct"/>
</dbReference>
<dbReference type="InterPro" id="IPR036291">
    <property type="entry name" value="NAD(P)-bd_dom_sf"/>
</dbReference>
<gene>
    <name evidence="4" type="ORF">JOD45_001266</name>
</gene>
<feature type="domain" description="RmlD-like substrate binding" evidence="3">
    <location>
        <begin position="4"/>
        <end position="280"/>
    </location>
</feature>
<name>A0ABS2PYE3_9BACL</name>
<dbReference type="CDD" id="cd05254">
    <property type="entry name" value="dTDP_HR_like_SDR_e"/>
    <property type="match status" value="1"/>
</dbReference>
<comment type="similarity">
    <text evidence="1 2">Belongs to the dTDP-4-dehydrorhamnose reductase family.</text>
</comment>
<accession>A0ABS2PYE3</accession>
<keyword evidence="5" id="KW-1185">Reference proteome</keyword>
<dbReference type="RefSeq" id="WP_205002995.1">
    <property type="nucleotide sequence ID" value="NZ_JAFBER010000005.1"/>
</dbReference>
<evidence type="ECO:0000259" key="3">
    <source>
        <dbReference type="Pfam" id="PF04321"/>
    </source>
</evidence>
<dbReference type="Pfam" id="PF04321">
    <property type="entry name" value="RmlD_sub_bind"/>
    <property type="match status" value="1"/>
</dbReference>
<dbReference type="PANTHER" id="PTHR10491:SF4">
    <property type="entry name" value="METHIONINE ADENOSYLTRANSFERASE 2 SUBUNIT BETA"/>
    <property type="match status" value="1"/>
</dbReference>
<evidence type="ECO:0000256" key="1">
    <source>
        <dbReference type="ARBA" id="ARBA00010944"/>
    </source>
</evidence>
<organism evidence="4 5">
    <name type="scientific">Scopulibacillus daqui</name>
    <dbReference type="NCBI Taxonomy" id="1469162"/>
    <lineage>
        <taxon>Bacteria</taxon>
        <taxon>Bacillati</taxon>
        <taxon>Bacillota</taxon>
        <taxon>Bacilli</taxon>
        <taxon>Bacillales</taxon>
        <taxon>Sporolactobacillaceae</taxon>
        <taxon>Scopulibacillus</taxon>
    </lineage>
</organism>
<comment type="pathway">
    <text evidence="2">Carbohydrate biosynthesis; dTDP-L-rhamnose biosynthesis.</text>
</comment>
<dbReference type="EC" id="1.1.1.133" evidence="2"/>
<keyword evidence="2" id="KW-0521">NADP</keyword>
<dbReference type="Proteomes" id="UP000808914">
    <property type="component" value="Unassembled WGS sequence"/>
</dbReference>
<dbReference type="NCBIfam" id="TIGR01214">
    <property type="entry name" value="rmlD"/>
    <property type="match status" value="1"/>
</dbReference>
<dbReference type="Gene3D" id="3.90.25.10">
    <property type="entry name" value="UDP-galactose 4-epimerase, domain 1"/>
    <property type="match status" value="1"/>
</dbReference>
<dbReference type="GO" id="GO:0008831">
    <property type="term" value="F:dTDP-4-dehydrorhamnose reductase activity"/>
    <property type="evidence" value="ECO:0007669"/>
    <property type="project" value="UniProtKB-EC"/>
</dbReference>
<keyword evidence="2 4" id="KW-0560">Oxidoreductase</keyword>
<dbReference type="InterPro" id="IPR029903">
    <property type="entry name" value="RmlD-like-bd"/>
</dbReference>
<proteinExistence type="inferred from homology"/>
<protein>
    <recommendedName>
        <fullName evidence="2">dTDP-4-dehydrorhamnose reductase</fullName>
        <ecNumber evidence="2">1.1.1.133</ecNumber>
    </recommendedName>
</protein>
<evidence type="ECO:0000256" key="2">
    <source>
        <dbReference type="RuleBase" id="RU364082"/>
    </source>
</evidence>
<dbReference type="SUPFAM" id="SSF51735">
    <property type="entry name" value="NAD(P)-binding Rossmann-fold domains"/>
    <property type="match status" value="1"/>
</dbReference>
<dbReference type="Gene3D" id="3.40.50.720">
    <property type="entry name" value="NAD(P)-binding Rossmann-like Domain"/>
    <property type="match status" value="1"/>
</dbReference>
<comment type="function">
    <text evidence="2">Catalyzes the reduction of dTDP-6-deoxy-L-lyxo-4-hexulose to yield dTDP-L-rhamnose.</text>
</comment>
<sequence>MSQKVLITGANGQLGRELTWILKSCGYSVYPFGHKQLDITNQQQTAAVAKDIRPHIVIHAAAYTNVDQAETDRDQAFAVNAYGTRNIAAASEDVRAKLVYISTDYVFNGLKEGPYHEFDNTSPLGVYGQSKLAGEAFVKDFHSKFFIIRTSWLFGRHGKNFVNTMLNLAKERKEVKVVNDQFGSPTYTVDLSLRLIDIIKTDQFGIYHISNTGACSWYEFAQAIFEESDRAVKVHPVSTADFMRPASRPKNSVFEHLSLRLGGFQEMRHWRLALKDFLEEKTDISR</sequence>
<dbReference type="EMBL" id="JAFBER010000005">
    <property type="protein sequence ID" value="MBM7645057.1"/>
    <property type="molecule type" value="Genomic_DNA"/>
</dbReference>
<reference evidence="4 5" key="1">
    <citation type="submission" date="2021-01" db="EMBL/GenBank/DDBJ databases">
        <title>Genomic Encyclopedia of Type Strains, Phase IV (KMG-IV): sequencing the most valuable type-strain genomes for metagenomic binning, comparative biology and taxonomic classification.</title>
        <authorList>
            <person name="Goeker M."/>
        </authorList>
    </citation>
    <scope>NUCLEOTIDE SEQUENCE [LARGE SCALE GENOMIC DNA]</scope>
    <source>
        <strain evidence="4 5">DSM 28236</strain>
    </source>
</reference>
<evidence type="ECO:0000313" key="5">
    <source>
        <dbReference type="Proteomes" id="UP000808914"/>
    </source>
</evidence>
<comment type="caution">
    <text evidence="4">The sequence shown here is derived from an EMBL/GenBank/DDBJ whole genome shotgun (WGS) entry which is preliminary data.</text>
</comment>
<dbReference type="PANTHER" id="PTHR10491">
    <property type="entry name" value="DTDP-4-DEHYDRORHAMNOSE REDUCTASE"/>
    <property type="match status" value="1"/>
</dbReference>
<evidence type="ECO:0000313" key="4">
    <source>
        <dbReference type="EMBL" id="MBM7645057.1"/>
    </source>
</evidence>